<evidence type="ECO:0000256" key="1">
    <source>
        <dbReference type="SAM" id="Phobius"/>
    </source>
</evidence>
<keyword evidence="1" id="KW-0812">Transmembrane</keyword>
<feature type="domain" description="Niemann-Pick C1 N-terminal" evidence="2">
    <location>
        <begin position="23"/>
        <end position="101"/>
    </location>
</feature>
<dbReference type="PANTHER" id="PTHR45727:SF2">
    <property type="entry name" value="NPC INTRACELLULAR CHOLESTEROL TRANSPORTER 1"/>
    <property type="match status" value="1"/>
</dbReference>
<dbReference type="GO" id="GO:0032934">
    <property type="term" value="F:sterol binding"/>
    <property type="evidence" value="ECO:0007669"/>
    <property type="project" value="TreeGrafter"/>
</dbReference>
<keyword evidence="1" id="KW-0472">Membrane</keyword>
<dbReference type="GO" id="GO:0015918">
    <property type="term" value="P:sterol transport"/>
    <property type="evidence" value="ECO:0007669"/>
    <property type="project" value="TreeGrafter"/>
</dbReference>
<dbReference type="Pfam" id="PF16414">
    <property type="entry name" value="NPC1_N"/>
    <property type="match status" value="1"/>
</dbReference>
<gene>
    <name evidence="3" type="ORF">HYC85_020832</name>
</gene>
<sequence length="362" mass="40113">MASELRLMRGLEFKSFLWHFIFYPQWFAFVGRKVGLTVPGSPYLIDFQPTAPESSGMRLMNVTTYSCGDTSLGCSCGDCPAAPVCSNSAPPSSVKKGSCSVRIGSLKAKCIDFAVAIVYIILVSVFLGWGFFHRKVERSPAYRTRHVLNVANNREKYSANQQKDENPSIQMLEDVSQTTKGVQLSVVQGYMSKFYRRYGTMVARNPVLVLCSSLAVVLLLCLGLIHFKVETRPEKNVIFTTLGLTEAKHCVKVDGIQANYSGSLVSLSDICLKPLGQDCATQSVLQYFKMDPTNYDGYGGVQHVEYCFQASAFIITYPVNNAIDKEGNEKRSGPGPSYHKYPIELGALISRMNSCQWCSLKI</sequence>
<accession>A0A7J7GR91</accession>
<dbReference type="InterPro" id="IPR032190">
    <property type="entry name" value="NPC1_N"/>
</dbReference>
<comment type="caution">
    <text evidence="3">The sequence shown here is derived from an EMBL/GenBank/DDBJ whole genome shotgun (WGS) entry which is preliminary data.</text>
</comment>
<dbReference type="PANTHER" id="PTHR45727">
    <property type="entry name" value="NPC INTRACELLULAR CHOLESTEROL TRANSPORTER 1"/>
    <property type="match status" value="1"/>
</dbReference>
<dbReference type="Proteomes" id="UP000593564">
    <property type="component" value="Unassembled WGS sequence"/>
</dbReference>
<protein>
    <recommendedName>
        <fullName evidence="2">Niemann-Pick C1 N-terminal domain-containing protein</fullName>
    </recommendedName>
</protein>
<feature type="transmembrane region" description="Helical" evidence="1">
    <location>
        <begin position="207"/>
        <end position="227"/>
    </location>
</feature>
<name>A0A7J7GR91_CAMSI</name>
<evidence type="ECO:0000313" key="3">
    <source>
        <dbReference type="EMBL" id="KAF5943190.1"/>
    </source>
</evidence>
<reference evidence="4" key="1">
    <citation type="journal article" date="2020" name="Nat. Commun.">
        <title>Genome assembly of wild tea tree DASZ reveals pedigree and selection history of tea varieties.</title>
        <authorList>
            <person name="Zhang W."/>
            <person name="Zhang Y."/>
            <person name="Qiu H."/>
            <person name="Guo Y."/>
            <person name="Wan H."/>
            <person name="Zhang X."/>
            <person name="Scossa F."/>
            <person name="Alseekh S."/>
            <person name="Zhang Q."/>
            <person name="Wang P."/>
            <person name="Xu L."/>
            <person name="Schmidt M.H."/>
            <person name="Jia X."/>
            <person name="Li D."/>
            <person name="Zhu A."/>
            <person name="Guo F."/>
            <person name="Chen W."/>
            <person name="Ni D."/>
            <person name="Usadel B."/>
            <person name="Fernie A.R."/>
            <person name="Wen W."/>
        </authorList>
    </citation>
    <scope>NUCLEOTIDE SEQUENCE [LARGE SCALE GENOMIC DNA]</scope>
    <source>
        <strain evidence="4">cv. G240</strain>
    </source>
</reference>
<keyword evidence="1" id="KW-1133">Transmembrane helix</keyword>
<organism evidence="3 4">
    <name type="scientific">Camellia sinensis</name>
    <name type="common">Tea plant</name>
    <name type="synonym">Thea sinensis</name>
    <dbReference type="NCBI Taxonomy" id="4442"/>
    <lineage>
        <taxon>Eukaryota</taxon>
        <taxon>Viridiplantae</taxon>
        <taxon>Streptophyta</taxon>
        <taxon>Embryophyta</taxon>
        <taxon>Tracheophyta</taxon>
        <taxon>Spermatophyta</taxon>
        <taxon>Magnoliopsida</taxon>
        <taxon>eudicotyledons</taxon>
        <taxon>Gunneridae</taxon>
        <taxon>Pentapetalae</taxon>
        <taxon>asterids</taxon>
        <taxon>Ericales</taxon>
        <taxon>Theaceae</taxon>
        <taxon>Camellia</taxon>
    </lineage>
</organism>
<evidence type="ECO:0000313" key="4">
    <source>
        <dbReference type="Proteomes" id="UP000593564"/>
    </source>
</evidence>
<keyword evidence="4" id="KW-1185">Reference proteome</keyword>
<dbReference type="EMBL" id="JACBKZ010000009">
    <property type="protein sequence ID" value="KAF5943190.1"/>
    <property type="molecule type" value="Genomic_DNA"/>
</dbReference>
<dbReference type="GO" id="GO:0016020">
    <property type="term" value="C:membrane"/>
    <property type="evidence" value="ECO:0007669"/>
    <property type="project" value="TreeGrafter"/>
</dbReference>
<evidence type="ECO:0000259" key="2">
    <source>
        <dbReference type="Pfam" id="PF16414"/>
    </source>
</evidence>
<feature type="transmembrane region" description="Helical" evidence="1">
    <location>
        <begin position="110"/>
        <end position="132"/>
    </location>
</feature>
<dbReference type="AlphaFoldDB" id="A0A7J7GR91"/>
<reference evidence="3 4" key="2">
    <citation type="submission" date="2020-07" db="EMBL/GenBank/DDBJ databases">
        <title>Genome assembly of wild tea tree DASZ reveals pedigree and selection history of tea varieties.</title>
        <authorList>
            <person name="Zhang W."/>
        </authorList>
    </citation>
    <scope>NUCLEOTIDE SEQUENCE [LARGE SCALE GENOMIC DNA]</scope>
    <source>
        <strain evidence="4">cv. G240</strain>
        <tissue evidence="3">Leaf</tissue>
    </source>
</reference>
<proteinExistence type="predicted"/>